<reference evidence="3 4" key="1">
    <citation type="journal article" date="2015" name="Stand. Genomic Sci.">
        <title>Genomic Encyclopedia of Bacterial and Archaeal Type Strains, Phase III: the genomes of soil and plant-associated and newly described type strains.</title>
        <authorList>
            <person name="Whitman W.B."/>
            <person name="Woyke T."/>
            <person name="Klenk H.P."/>
            <person name="Zhou Y."/>
            <person name="Lilburn T.G."/>
            <person name="Beck B.J."/>
            <person name="De Vos P."/>
            <person name="Vandamme P."/>
            <person name="Eisen J.A."/>
            <person name="Garrity G."/>
            <person name="Hugenholtz P."/>
            <person name="Kyrpides N.C."/>
        </authorList>
    </citation>
    <scope>NUCLEOTIDE SEQUENCE [LARGE SCALE GENOMIC DNA]</scope>
    <source>
        <strain evidence="3 4">VKM Ac-2541</strain>
    </source>
</reference>
<feature type="region of interest" description="Disordered" evidence="1">
    <location>
        <begin position="1"/>
        <end position="24"/>
    </location>
</feature>
<evidence type="ECO:0000259" key="2">
    <source>
        <dbReference type="Pfam" id="PF08044"/>
    </source>
</evidence>
<organism evidence="3 4">
    <name type="scientific">Kribbella antiqua</name>
    <dbReference type="NCBI Taxonomy" id="2512217"/>
    <lineage>
        <taxon>Bacteria</taxon>
        <taxon>Bacillati</taxon>
        <taxon>Actinomycetota</taxon>
        <taxon>Actinomycetes</taxon>
        <taxon>Propionibacteriales</taxon>
        <taxon>Kribbellaceae</taxon>
        <taxon>Kribbella</taxon>
    </lineage>
</organism>
<keyword evidence="4" id="KW-1185">Reference proteome</keyword>
<feature type="domain" description="DUF1707" evidence="2">
    <location>
        <begin position="21"/>
        <end position="71"/>
    </location>
</feature>
<proteinExistence type="predicted"/>
<evidence type="ECO:0000256" key="1">
    <source>
        <dbReference type="SAM" id="MobiDB-lite"/>
    </source>
</evidence>
<comment type="caution">
    <text evidence="3">The sequence shown here is derived from an EMBL/GenBank/DDBJ whole genome shotgun (WGS) entry which is preliminary data.</text>
</comment>
<dbReference type="AlphaFoldDB" id="A0A4R2J0U6"/>
<accession>A0A4R2J0U6</accession>
<dbReference type="Proteomes" id="UP000295573">
    <property type="component" value="Unassembled WGS sequence"/>
</dbReference>
<gene>
    <name evidence="3" type="ORF">EV646_101767</name>
</gene>
<dbReference type="InterPro" id="IPR012551">
    <property type="entry name" value="DUF1707_SHOCT-like"/>
</dbReference>
<dbReference type="PANTHER" id="PTHR40763">
    <property type="entry name" value="MEMBRANE PROTEIN-RELATED"/>
    <property type="match status" value="1"/>
</dbReference>
<sequence>MVTIRSTFGGMSLEQPPPMPRASDNDRERAAAVVQEAHSDGRLDFEELDERLTQIYSAKTQLELRNATADLVPVRSGSNAAEVVIRAKHSAQKREGAWQVPERVVATAEHSSLRLDFTDAVVRWPEIEVSADIQHSSIVMIVPPGWSVSIDDVELSHGSSKNKTTAAAPNGVHLRVTGRAKHSSFVVRHPRKRHWWWPWYRK</sequence>
<dbReference type="PANTHER" id="PTHR40763:SF5">
    <property type="entry name" value="MEMBRANE PROTEIN"/>
    <property type="match status" value="1"/>
</dbReference>
<dbReference type="EMBL" id="SLWR01000001">
    <property type="protein sequence ID" value="TCO51773.1"/>
    <property type="molecule type" value="Genomic_DNA"/>
</dbReference>
<evidence type="ECO:0000313" key="3">
    <source>
        <dbReference type="EMBL" id="TCO51773.1"/>
    </source>
</evidence>
<dbReference type="Pfam" id="PF08044">
    <property type="entry name" value="DUF1707"/>
    <property type="match status" value="1"/>
</dbReference>
<evidence type="ECO:0000313" key="4">
    <source>
        <dbReference type="Proteomes" id="UP000295573"/>
    </source>
</evidence>
<protein>
    <submittedName>
        <fullName evidence="3">Uncharacterized protein DUF1707</fullName>
    </submittedName>
</protein>
<name>A0A4R2J0U6_9ACTN</name>